<evidence type="ECO:0008006" key="4">
    <source>
        <dbReference type="Google" id="ProtNLM"/>
    </source>
</evidence>
<dbReference type="AlphaFoldDB" id="R4U049"/>
<keyword evidence="1" id="KW-0472">Membrane</keyword>
<dbReference type="KEGG" id="scr:SCHRY_v1c00150"/>
<feature type="transmembrane region" description="Helical" evidence="1">
    <location>
        <begin position="12"/>
        <end position="31"/>
    </location>
</feature>
<keyword evidence="3" id="KW-1185">Reference proteome</keyword>
<dbReference type="OrthoDB" id="9822361at2"/>
<dbReference type="RefSeq" id="WP_016338429.1">
    <property type="nucleotide sequence ID" value="NC_021280.1"/>
</dbReference>
<reference evidence="2 3" key="1">
    <citation type="journal article" date="2013" name="Genome Biol. Evol.">
        <title>Complete genomes of two dipteran-associated spiroplasmas provided insights into the origin, dynamics, and impacts of viral invasion in spiroplasma.</title>
        <authorList>
            <person name="Ku C."/>
            <person name="Lo W.S."/>
            <person name="Chen L.L."/>
            <person name="Kuo C.H."/>
        </authorList>
    </citation>
    <scope>NUCLEOTIDE SEQUENCE [LARGE SCALE GENOMIC DNA]</scope>
    <source>
        <strain evidence="2 3">DF-1</strain>
    </source>
</reference>
<feature type="transmembrane region" description="Helical" evidence="1">
    <location>
        <begin position="128"/>
        <end position="151"/>
    </location>
</feature>
<gene>
    <name evidence="2" type="ORF">SCHRY_v1c00150</name>
</gene>
<dbReference type="PATRIC" id="fig|1276227.3.peg.15"/>
<proteinExistence type="predicted"/>
<sequence>MKINFKKFNISFTTTFVVFFFCYVSFNYLALIMPSTAFQIFSFIFKFLYLIITDIVLLFFLFFWSDILRKFKKHTNKKYLFEIIRTNWLIIMIGFFNLVIFVQINFIINLNAVVKTMLLFVHFEEYLGLLIIYYVFYLILTLIFITNLIIVKAYNKFLNALFFIANDNFVTAVKLIFETDETLKITEVEIKWYQLFGNKRINFIKQSILIDKLRQSEKIVQFKKETCPPLLIN</sequence>
<name>R4U049_9MOLU</name>
<feature type="transmembrane region" description="Helical" evidence="1">
    <location>
        <begin position="43"/>
        <end position="65"/>
    </location>
</feature>
<dbReference type="STRING" id="1276227.SCHRY_v1c00150"/>
<evidence type="ECO:0000313" key="3">
    <source>
        <dbReference type="Proteomes" id="UP000013964"/>
    </source>
</evidence>
<dbReference type="EMBL" id="CP005077">
    <property type="protein sequence ID" value="AGM24602.1"/>
    <property type="molecule type" value="Genomic_DNA"/>
</dbReference>
<keyword evidence="1" id="KW-0812">Transmembrane</keyword>
<organism evidence="2 3">
    <name type="scientific">Spiroplasma chrysopicola DF-1</name>
    <dbReference type="NCBI Taxonomy" id="1276227"/>
    <lineage>
        <taxon>Bacteria</taxon>
        <taxon>Bacillati</taxon>
        <taxon>Mycoplasmatota</taxon>
        <taxon>Mollicutes</taxon>
        <taxon>Entomoplasmatales</taxon>
        <taxon>Spiroplasmataceae</taxon>
        <taxon>Spiroplasma</taxon>
    </lineage>
</organism>
<evidence type="ECO:0000313" key="2">
    <source>
        <dbReference type="EMBL" id="AGM24602.1"/>
    </source>
</evidence>
<dbReference type="HOGENOM" id="CLU_1189316_0_0_14"/>
<accession>R4U049</accession>
<protein>
    <recommendedName>
        <fullName evidence="4">Transmembrane protein</fullName>
    </recommendedName>
</protein>
<dbReference type="Proteomes" id="UP000013964">
    <property type="component" value="Chromosome"/>
</dbReference>
<evidence type="ECO:0000256" key="1">
    <source>
        <dbReference type="SAM" id="Phobius"/>
    </source>
</evidence>
<feature type="transmembrane region" description="Helical" evidence="1">
    <location>
        <begin position="86"/>
        <end position="108"/>
    </location>
</feature>
<keyword evidence="1" id="KW-1133">Transmembrane helix</keyword>